<protein>
    <submittedName>
        <fullName evidence="1">BrnT family toxin</fullName>
    </submittedName>
</protein>
<reference evidence="1 2" key="1">
    <citation type="submission" date="2018-01" db="EMBL/GenBank/DDBJ databases">
        <title>Whole genome analyses suggest that Burkholderia sensu lato contains two further novel genera in the rhizoxinica-symbiotica group Mycetohabitans gen. nov., and Trinickia gen. nov.: implications for the evolution of diazotrophy and nodulation in the Burkholderiaceae.</title>
        <authorList>
            <person name="Estrada-de los Santos P."/>
            <person name="Palmer M."/>
            <person name="Chavez-Ramirez B."/>
            <person name="Beukes C."/>
            <person name="Steenkamp E.T."/>
            <person name="Hirsch A.M."/>
            <person name="Manyaka P."/>
            <person name="Maluk M."/>
            <person name="Lafos M."/>
            <person name="Crook M."/>
            <person name="Gross E."/>
            <person name="Simon M.F."/>
            <person name="Bueno dos Reis Junior F."/>
            <person name="Poole P.S."/>
            <person name="Venter S.N."/>
            <person name="James E.K."/>
        </authorList>
    </citation>
    <scope>NUCLEOTIDE SEQUENCE [LARGE SCALE GENOMIC DNA]</scope>
    <source>
        <strain evidence="1 2">GP25-8</strain>
    </source>
</reference>
<name>A0A2N7VFL3_9BURK</name>
<keyword evidence="2" id="KW-1185">Reference proteome</keyword>
<sequence length="90" mass="10433">MTFDPVKRDTTFLERGLDFGDAATVFQGNTLDRVDDRFDYGEERIITIGRLAGRMVIVVWTQRGDARHIISMRKANEREERRFGQRLGQG</sequence>
<dbReference type="InterPro" id="IPR038573">
    <property type="entry name" value="BrnT_sf"/>
</dbReference>
<proteinExistence type="predicted"/>
<evidence type="ECO:0000313" key="1">
    <source>
        <dbReference type="EMBL" id="PMS15951.1"/>
    </source>
</evidence>
<dbReference type="EMBL" id="PNYB01000040">
    <property type="protein sequence ID" value="PMS15951.1"/>
    <property type="molecule type" value="Genomic_DNA"/>
</dbReference>
<organism evidence="1 2">
    <name type="scientific">Trinickia soli</name>
    <dbReference type="NCBI Taxonomy" id="380675"/>
    <lineage>
        <taxon>Bacteria</taxon>
        <taxon>Pseudomonadati</taxon>
        <taxon>Pseudomonadota</taxon>
        <taxon>Betaproteobacteria</taxon>
        <taxon>Burkholderiales</taxon>
        <taxon>Burkholderiaceae</taxon>
        <taxon>Trinickia</taxon>
    </lineage>
</organism>
<evidence type="ECO:0000313" key="2">
    <source>
        <dbReference type="Proteomes" id="UP000235347"/>
    </source>
</evidence>
<gene>
    <name evidence="1" type="ORF">C0Z19_26695</name>
</gene>
<dbReference type="InterPro" id="IPR007460">
    <property type="entry name" value="BrnT_toxin"/>
</dbReference>
<dbReference type="Gene3D" id="3.10.450.530">
    <property type="entry name" value="Ribonuclease toxin, BrnT, of type II toxin-antitoxin system"/>
    <property type="match status" value="1"/>
</dbReference>
<dbReference type="Pfam" id="PF04365">
    <property type="entry name" value="BrnT_toxin"/>
    <property type="match status" value="1"/>
</dbReference>
<dbReference type="AlphaFoldDB" id="A0A2N7VFL3"/>
<comment type="caution">
    <text evidence="1">The sequence shown here is derived from an EMBL/GenBank/DDBJ whole genome shotgun (WGS) entry which is preliminary data.</text>
</comment>
<accession>A0A2N7VFL3</accession>
<dbReference type="Proteomes" id="UP000235347">
    <property type="component" value="Unassembled WGS sequence"/>
</dbReference>